<keyword evidence="14" id="KW-1185">Reference proteome</keyword>
<evidence type="ECO:0000256" key="11">
    <source>
        <dbReference type="ARBA" id="ARBA00048044"/>
    </source>
</evidence>
<organism evidence="13 14">
    <name type="scientific">Phenylobacterium haematophilum</name>
    <dbReference type="NCBI Taxonomy" id="98513"/>
    <lineage>
        <taxon>Bacteria</taxon>
        <taxon>Pseudomonadati</taxon>
        <taxon>Pseudomonadota</taxon>
        <taxon>Alphaproteobacteria</taxon>
        <taxon>Caulobacterales</taxon>
        <taxon>Caulobacteraceae</taxon>
        <taxon>Phenylobacterium</taxon>
    </lineage>
</organism>
<comment type="similarity">
    <text evidence="12">Belongs to the COX15/CtaA family. Type 2 subfamily.</text>
</comment>
<dbReference type="HAMAP" id="MF_01665">
    <property type="entry name" value="HemeA_synth_type2"/>
    <property type="match status" value="1"/>
</dbReference>
<sequence length="343" mass="37507">MTSFLRSDRSRPVAVWLFIVAALVLAMVVVGGATRLTDSGLSITQWKPVTGALPPMSAQDWADEFALYKQIPQYQQVNKGMTLEAFKAIYWWEWSHRLLGRLVGAAFALPFAYFLIRRELPRRLIVRCMGLFVLGGLQGAVGWWMVASGLVDRVSVAPERLAIHLGLAFALLGALVWTALDAWSGAPRQTVPSPWTRGAWALIGLIFFQILLGALVAGNDAGFVYNDWPLMNGALFPQDYANDGFWATLAHSQAAVQFNHRIVAYLLTIVGLAMAWVASRSRYLPAEAKLLVQATSAAIVLQALLGVVTLVAGVPVWLGMAHQVTAALVLSLAVAFGWRVRRP</sequence>
<feature type="transmembrane region" description="Helical" evidence="12">
    <location>
        <begin position="98"/>
        <end position="116"/>
    </location>
</feature>
<dbReference type="InterPro" id="IPR003780">
    <property type="entry name" value="COX15/CtaA_fam"/>
</dbReference>
<evidence type="ECO:0000256" key="2">
    <source>
        <dbReference type="ARBA" id="ARBA00004141"/>
    </source>
</evidence>
<gene>
    <name evidence="12" type="primary">ctaA</name>
    <name evidence="13" type="ORF">GGQ61_000781</name>
</gene>
<proteinExistence type="inferred from homology"/>
<keyword evidence="9 12" id="KW-0472">Membrane</keyword>
<comment type="cofactor">
    <cofactor evidence="1 12">
        <name>heme b</name>
        <dbReference type="ChEBI" id="CHEBI:60344"/>
    </cofactor>
</comment>
<comment type="pathway">
    <text evidence="10 12">Porphyrin-containing compound metabolism; heme A biosynthesis; heme A from heme O: step 1/1.</text>
</comment>
<comment type="subunit">
    <text evidence="12">Interacts with CtaB.</text>
</comment>
<feature type="transmembrane region" description="Helical" evidence="12">
    <location>
        <begin position="12"/>
        <end position="33"/>
    </location>
</feature>
<comment type="caution">
    <text evidence="13">The sequence shown here is derived from an EMBL/GenBank/DDBJ whole genome shotgun (WGS) entry which is preliminary data.</text>
</comment>
<dbReference type="AlphaFoldDB" id="A0A839ZVK0"/>
<evidence type="ECO:0000256" key="8">
    <source>
        <dbReference type="ARBA" id="ARBA00023133"/>
    </source>
</evidence>
<feature type="transmembrane region" description="Helical" evidence="12">
    <location>
        <begin position="200"/>
        <end position="218"/>
    </location>
</feature>
<evidence type="ECO:0000256" key="5">
    <source>
        <dbReference type="ARBA" id="ARBA00022989"/>
    </source>
</evidence>
<dbReference type="Proteomes" id="UP000530564">
    <property type="component" value="Unassembled WGS sequence"/>
</dbReference>
<keyword evidence="7 12" id="KW-0408">Iron</keyword>
<comment type="catalytic activity">
    <reaction evidence="11">
        <text>Fe(II)-heme o + 2 A + H2O = Fe(II)-heme a + 2 AH2</text>
        <dbReference type="Rhea" id="RHEA:63388"/>
        <dbReference type="ChEBI" id="CHEBI:13193"/>
        <dbReference type="ChEBI" id="CHEBI:15377"/>
        <dbReference type="ChEBI" id="CHEBI:17499"/>
        <dbReference type="ChEBI" id="CHEBI:60530"/>
        <dbReference type="ChEBI" id="CHEBI:61715"/>
        <dbReference type="EC" id="1.17.99.9"/>
    </reaction>
    <physiologicalReaction direction="left-to-right" evidence="11">
        <dbReference type="Rhea" id="RHEA:63389"/>
    </physiologicalReaction>
</comment>
<protein>
    <recommendedName>
        <fullName evidence="12">Heme A synthase</fullName>
        <shortName evidence="12">HAS</shortName>
        <ecNumber evidence="12">1.17.99.9</ecNumber>
    </recommendedName>
    <alternativeName>
        <fullName evidence="12">Cytochrome aa3-controlling protein</fullName>
    </alternativeName>
</protein>
<feature type="transmembrane region" description="Helical" evidence="12">
    <location>
        <begin position="262"/>
        <end position="278"/>
    </location>
</feature>
<evidence type="ECO:0000256" key="9">
    <source>
        <dbReference type="ARBA" id="ARBA00023136"/>
    </source>
</evidence>
<dbReference type="RefSeq" id="WP_183769953.1">
    <property type="nucleotide sequence ID" value="NZ_JACIDK010000001.1"/>
</dbReference>
<evidence type="ECO:0000256" key="3">
    <source>
        <dbReference type="ARBA" id="ARBA00022692"/>
    </source>
</evidence>
<keyword evidence="6 12" id="KW-0560">Oxidoreductase</keyword>
<dbReference type="GO" id="GO:0016653">
    <property type="term" value="F:oxidoreductase activity, acting on NAD(P)H, heme protein as acceptor"/>
    <property type="evidence" value="ECO:0007669"/>
    <property type="project" value="TreeGrafter"/>
</dbReference>
<evidence type="ECO:0000256" key="10">
    <source>
        <dbReference type="ARBA" id="ARBA00044501"/>
    </source>
</evidence>
<dbReference type="EMBL" id="JACIDK010000001">
    <property type="protein sequence ID" value="MBB3890084.1"/>
    <property type="molecule type" value="Genomic_DNA"/>
</dbReference>
<dbReference type="UniPathway" id="UPA00269">
    <property type="reaction ID" value="UER00713"/>
</dbReference>
<dbReference type="GO" id="GO:0046872">
    <property type="term" value="F:metal ion binding"/>
    <property type="evidence" value="ECO:0007669"/>
    <property type="project" value="UniProtKB-KW"/>
</dbReference>
<evidence type="ECO:0000313" key="13">
    <source>
        <dbReference type="EMBL" id="MBB3890084.1"/>
    </source>
</evidence>
<dbReference type="EC" id="1.17.99.9" evidence="12"/>
<evidence type="ECO:0000256" key="4">
    <source>
        <dbReference type="ARBA" id="ARBA00022723"/>
    </source>
</evidence>
<feature type="binding site" description="axial binding residue" evidence="12">
    <location>
        <position position="260"/>
    </location>
    <ligand>
        <name>heme</name>
        <dbReference type="ChEBI" id="CHEBI:30413"/>
    </ligand>
    <ligandPart>
        <name>Fe</name>
        <dbReference type="ChEBI" id="CHEBI:18248"/>
    </ligandPart>
</feature>
<feature type="transmembrane region" description="Helical" evidence="12">
    <location>
        <begin position="320"/>
        <end position="338"/>
    </location>
</feature>
<feature type="transmembrane region" description="Helical" evidence="12">
    <location>
        <begin position="128"/>
        <end position="146"/>
    </location>
</feature>
<dbReference type="Pfam" id="PF02628">
    <property type="entry name" value="COX15-CtaA"/>
    <property type="match status" value="1"/>
</dbReference>
<evidence type="ECO:0000256" key="7">
    <source>
        <dbReference type="ARBA" id="ARBA00023004"/>
    </source>
</evidence>
<reference evidence="13 14" key="1">
    <citation type="submission" date="2020-08" db="EMBL/GenBank/DDBJ databases">
        <title>Genomic Encyclopedia of Type Strains, Phase IV (KMG-IV): sequencing the most valuable type-strain genomes for metagenomic binning, comparative biology and taxonomic classification.</title>
        <authorList>
            <person name="Goeker M."/>
        </authorList>
    </citation>
    <scope>NUCLEOTIDE SEQUENCE [LARGE SCALE GENOMIC DNA]</scope>
    <source>
        <strain evidence="13 14">DSM 21793</strain>
    </source>
</reference>
<evidence type="ECO:0000256" key="6">
    <source>
        <dbReference type="ARBA" id="ARBA00023002"/>
    </source>
</evidence>
<dbReference type="GO" id="GO:0006784">
    <property type="term" value="P:heme A biosynthetic process"/>
    <property type="evidence" value="ECO:0007669"/>
    <property type="project" value="UniProtKB-UniRule"/>
</dbReference>
<feature type="transmembrane region" description="Helical" evidence="12">
    <location>
        <begin position="290"/>
        <end position="314"/>
    </location>
</feature>
<comment type="function">
    <text evidence="12">Catalyzes the conversion of heme O to heme A by two successive hydroxylations of the methyl group at C8. The first hydroxylation forms heme I, the second hydroxylation results in an unstable dihydroxymethyl group, which spontaneously dehydrates, resulting in the formyl group of heme A.</text>
</comment>
<dbReference type="PANTHER" id="PTHR23289">
    <property type="entry name" value="CYTOCHROME C OXIDASE ASSEMBLY PROTEIN COX15"/>
    <property type="match status" value="1"/>
</dbReference>
<dbReference type="InterPro" id="IPR023754">
    <property type="entry name" value="HemeA_Synthase_type2"/>
</dbReference>
<evidence type="ECO:0000256" key="12">
    <source>
        <dbReference type="HAMAP-Rule" id="MF_01665"/>
    </source>
</evidence>
<comment type="subcellular location">
    <subcellularLocation>
        <location evidence="12">Cell membrane</location>
        <topology evidence="12">Multi-pass membrane protein</topology>
    </subcellularLocation>
    <subcellularLocation>
        <location evidence="2">Membrane</location>
        <topology evidence="2">Multi-pass membrane protein</topology>
    </subcellularLocation>
</comment>
<keyword evidence="4 12" id="KW-0479">Metal-binding</keyword>
<name>A0A839ZVK0_9CAUL</name>
<dbReference type="PANTHER" id="PTHR23289:SF2">
    <property type="entry name" value="CYTOCHROME C OXIDASE ASSEMBLY PROTEIN COX15 HOMOLOG"/>
    <property type="match status" value="1"/>
</dbReference>
<evidence type="ECO:0000256" key="1">
    <source>
        <dbReference type="ARBA" id="ARBA00001970"/>
    </source>
</evidence>
<dbReference type="GO" id="GO:0120547">
    <property type="term" value="F:heme A synthase activity"/>
    <property type="evidence" value="ECO:0007669"/>
    <property type="project" value="UniProtKB-EC"/>
</dbReference>
<feature type="transmembrane region" description="Helical" evidence="12">
    <location>
        <begin position="161"/>
        <end position="180"/>
    </location>
</feature>
<keyword evidence="3 12" id="KW-0812">Transmembrane</keyword>
<accession>A0A839ZVK0</accession>
<dbReference type="GO" id="GO:0005886">
    <property type="term" value="C:plasma membrane"/>
    <property type="evidence" value="ECO:0007669"/>
    <property type="project" value="UniProtKB-SubCell"/>
</dbReference>
<feature type="binding site" description="axial binding residue" evidence="12">
    <location>
        <position position="322"/>
    </location>
    <ligand>
        <name>heme</name>
        <dbReference type="ChEBI" id="CHEBI:30413"/>
    </ligand>
    <ligandPart>
        <name>Fe</name>
        <dbReference type="ChEBI" id="CHEBI:18248"/>
    </ligandPart>
</feature>
<keyword evidence="5 12" id="KW-1133">Transmembrane helix</keyword>
<keyword evidence="8 12" id="KW-0350">Heme biosynthesis</keyword>
<evidence type="ECO:0000313" key="14">
    <source>
        <dbReference type="Proteomes" id="UP000530564"/>
    </source>
</evidence>
<keyword evidence="12" id="KW-1003">Cell membrane</keyword>